<evidence type="ECO:0000313" key="3">
    <source>
        <dbReference type="Proteomes" id="UP000386575"/>
    </source>
</evidence>
<gene>
    <name evidence="2" type="ORF">F4V91_33395</name>
</gene>
<dbReference type="EMBL" id="VZUL01000006">
    <property type="protein sequence ID" value="KAB1082210.1"/>
    <property type="molecule type" value="Genomic_DNA"/>
</dbReference>
<evidence type="ECO:0000313" key="2">
    <source>
        <dbReference type="EMBL" id="KAB1082210.1"/>
    </source>
</evidence>
<reference evidence="2 3" key="1">
    <citation type="submission" date="2019-09" db="EMBL/GenBank/DDBJ databases">
        <title>Genome sequencing of Ng87 strain.</title>
        <authorList>
            <person name="Karasev E.S."/>
            <person name="Andronov E."/>
        </authorList>
    </citation>
    <scope>NUCLEOTIDE SEQUENCE [LARGE SCALE GENOMIC DNA]</scope>
    <source>
        <strain evidence="2 3">Ng87</strain>
    </source>
</reference>
<dbReference type="AlphaFoldDB" id="A0A6A1TFK7"/>
<dbReference type="Proteomes" id="UP000386575">
    <property type="component" value="Unassembled WGS sequence"/>
</dbReference>
<name>A0A6A1TFK7_NEOGA</name>
<comment type="caution">
    <text evidence="2">The sequence shown here is derived from an EMBL/GenBank/DDBJ whole genome shotgun (WGS) entry which is preliminary data.</text>
</comment>
<proteinExistence type="predicted"/>
<sequence length="127" mass="13693">MEILMNKTFAALLLFGMLFPTMAMAQSKSSIVPVMTGAYAPAEGGCNAAAAAFIYIEDKSIAANKTIGTVTSAKKDGASYVLDVLWIEAGADKADGDRDTVRIEVKDDRSFYFSNSASERTLMRWCS</sequence>
<evidence type="ECO:0000256" key="1">
    <source>
        <dbReference type="SAM" id="SignalP"/>
    </source>
</evidence>
<keyword evidence="1" id="KW-0732">Signal</keyword>
<protein>
    <submittedName>
        <fullName evidence="2">Uncharacterized protein</fullName>
    </submittedName>
</protein>
<organism evidence="2 3">
    <name type="scientific">Neorhizobium galegae</name>
    <name type="common">Rhizobium galegae</name>
    <dbReference type="NCBI Taxonomy" id="399"/>
    <lineage>
        <taxon>Bacteria</taxon>
        <taxon>Pseudomonadati</taxon>
        <taxon>Pseudomonadota</taxon>
        <taxon>Alphaproteobacteria</taxon>
        <taxon>Hyphomicrobiales</taxon>
        <taxon>Rhizobiaceae</taxon>
        <taxon>Rhizobium/Agrobacterium group</taxon>
        <taxon>Neorhizobium</taxon>
    </lineage>
</organism>
<feature type="signal peptide" evidence="1">
    <location>
        <begin position="1"/>
        <end position="25"/>
    </location>
</feature>
<feature type="chain" id="PRO_5025521915" evidence="1">
    <location>
        <begin position="26"/>
        <end position="127"/>
    </location>
</feature>
<accession>A0A6A1TFK7</accession>
<dbReference type="RefSeq" id="WP_151047776.1">
    <property type="nucleotide sequence ID" value="NZ_VZUL01000006.1"/>
</dbReference>